<protein>
    <recommendedName>
        <fullName evidence="3">Ribosome maturation factor RimP</fullName>
    </recommendedName>
</protein>
<dbReference type="Proteomes" id="UP000663505">
    <property type="component" value="Chromosome"/>
</dbReference>
<keyword evidence="1 3" id="KW-0963">Cytoplasm</keyword>
<feature type="domain" description="Ribosome maturation factor RimP C-terminal" evidence="5">
    <location>
        <begin position="100"/>
        <end position="169"/>
    </location>
</feature>
<keyword evidence="7" id="KW-1185">Reference proteome</keyword>
<evidence type="ECO:0000259" key="5">
    <source>
        <dbReference type="Pfam" id="PF17384"/>
    </source>
</evidence>
<dbReference type="GO" id="GO:0000028">
    <property type="term" value="P:ribosomal small subunit assembly"/>
    <property type="evidence" value="ECO:0007669"/>
    <property type="project" value="TreeGrafter"/>
</dbReference>
<dbReference type="KEGG" id="afx:JZ786_12310"/>
<proteinExistence type="inferred from homology"/>
<keyword evidence="2 3" id="KW-0690">Ribosome biogenesis</keyword>
<dbReference type="PANTHER" id="PTHR33867">
    <property type="entry name" value="RIBOSOME MATURATION FACTOR RIMP"/>
    <property type="match status" value="1"/>
</dbReference>
<accession>A0A9X7Z4H1</accession>
<sequence length="169" mass="18944">MKQSDGFKGGNSVPKERVTDIVEKLAEPIVEEAGLELVDVEFKKEGANWYLRVFIDKPEGVDIDDCTRVSEQLSDRLDEVDPIQQAYFLEVSSPGAERPLKKPSDFERAVGDYVHISLYEALDGRKSFEGELVEYTPKAVTLHYLVKGVQKTVVIPTEKIAAARLAIEF</sequence>
<dbReference type="GO" id="GO:0005829">
    <property type="term" value="C:cytosol"/>
    <property type="evidence" value="ECO:0007669"/>
    <property type="project" value="TreeGrafter"/>
</dbReference>
<name>A0A9X7Z4H1_9BACL</name>
<comment type="similarity">
    <text evidence="3">Belongs to the RimP family.</text>
</comment>
<dbReference type="SUPFAM" id="SSF74942">
    <property type="entry name" value="YhbC-like, C-terminal domain"/>
    <property type="match status" value="1"/>
</dbReference>
<feature type="domain" description="Ribosome maturation factor RimP N-terminal" evidence="4">
    <location>
        <begin position="25"/>
        <end position="97"/>
    </location>
</feature>
<dbReference type="Gene3D" id="2.30.30.180">
    <property type="entry name" value="Ribosome maturation factor RimP, C-terminal domain"/>
    <property type="match status" value="1"/>
</dbReference>
<comment type="function">
    <text evidence="3">Required for maturation of 30S ribosomal subunits.</text>
</comment>
<evidence type="ECO:0000256" key="2">
    <source>
        <dbReference type="ARBA" id="ARBA00022517"/>
    </source>
</evidence>
<dbReference type="InterPro" id="IPR028989">
    <property type="entry name" value="RimP_N"/>
</dbReference>
<dbReference type="EMBL" id="CP071182">
    <property type="protein sequence ID" value="QSO45377.1"/>
    <property type="molecule type" value="Genomic_DNA"/>
</dbReference>
<reference evidence="6 7" key="1">
    <citation type="submission" date="2021-02" db="EMBL/GenBank/DDBJ databases">
        <title>Alicyclobacillus curvatus sp. nov. and Alicyclobacillus mengziensis sp. nov., two acidophilic bacteria isolated from acid mine drainage.</title>
        <authorList>
            <person name="Huang Y."/>
        </authorList>
    </citation>
    <scope>NUCLEOTIDE SEQUENCE [LARGE SCALE GENOMIC DNA]</scope>
    <source>
        <strain evidence="6 7">S30H14</strain>
    </source>
</reference>
<dbReference type="NCBIfam" id="NF000928">
    <property type="entry name" value="PRK00092.1-2"/>
    <property type="match status" value="1"/>
</dbReference>
<dbReference type="InterPro" id="IPR035956">
    <property type="entry name" value="RimP_N_sf"/>
</dbReference>
<dbReference type="GO" id="GO:0006412">
    <property type="term" value="P:translation"/>
    <property type="evidence" value="ECO:0007669"/>
    <property type="project" value="TreeGrafter"/>
</dbReference>
<dbReference type="InterPro" id="IPR028998">
    <property type="entry name" value="RimP_C"/>
</dbReference>
<gene>
    <name evidence="3 6" type="primary">rimP</name>
    <name evidence="6" type="ORF">JZ786_12310</name>
</gene>
<dbReference type="InterPro" id="IPR003728">
    <property type="entry name" value="Ribosome_maturation_RimP"/>
</dbReference>
<dbReference type="InterPro" id="IPR036847">
    <property type="entry name" value="RimP_C_sf"/>
</dbReference>
<dbReference type="HAMAP" id="MF_01077">
    <property type="entry name" value="RimP"/>
    <property type="match status" value="1"/>
</dbReference>
<evidence type="ECO:0000313" key="7">
    <source>
        <dbReference type="Proteomes" id="UP000663505"/>
    </source>
</evidence>
<dbReference type="Pfam" id="PF02576">
    <property type="entry name" value="RimP_N"/>
    <property type="match status" value="1"/>
</dbReference>
<organism evidence="6 7">
    <name type="scientific">Alicyclobacillus mengziensis</name>
    <dbReference type="NCBI Taxonomy" id="2931921"/>
    <lineage>
        <taxon>Bacteria</taxon>
        <taxon>Bacillati</taxon>
        <taxon>Bacillota</taxon>
        <taxon>Bacilli</taxon>
        <taxon>Bacillales</taxon>
        <taxon>Alicyclobacillaceae</taxon>
        <taxon>Alicyclobacillus</taxon>
    </lineage>
</organism>
<dbReference type="AlphaFoldDB" id="A0A9X7Z4H1"/>
<dbReference type="Gene3D" id="3.30.300.70">
    <property type="entry name" value="RimP-like superfamily, N-terminal"/>
    <property type="match status" value="1"/>
</dbReference>
<evidence type="ECO:0000256" key="3">
    <source>
        <dbReference type="HAMAP-Rule" id="MF_01077"/>
    </source>
</evidence>
<dbReference type="RefSeq" id="WP_206654748.1">
    <property type="nucleotide sequence ID" value="NZ_CP071182.1"/>
</dbReference>
<dbReference type="FunFam" id="3.30.300.70:FF:000001">
    <property type="entry name" value="Ribosome maturation factor RimP"/>
    <property type="match status" value="1"/>
</dbReference>
<dbReference type="PANTHER" id="PTHR33867:SF1">
    <property type="entry name" value="RIBOSOME MATURATION FACTOR RIMP"/>
    <property type="match status" value="1"/>
</dbReference>
<evidence type="ECO:0000313" key="6">
    <source>
        <dbReference type="EMBL" id="QSO45377.1"/>
    </source>
</evidence>
<dbReference type="CDD" id="cd01734">
    <property type="entry name" value="YlxS_C"/>
    <property type="match status" value="1"/>
</dbReference>
<comment type="subcellular location">
    <subcellularLocation>
        <location evidence="3">Cytoplasm</location>
    </subcellularLocation>
</comment>
<dbReference type="Pfam" id="PF17384">
    <property type="entry name" value="DUF150_C"/>
    <property type="match status" value="1"/>
</dbReference>
<dbReference type="SUPFAM" id="SSF75420">
    <property type="entry name" value="YhbC-like, N-terminal domain"/>
    <property type="match status" value="1"/>
</dbReference>
<evidence type="ECO:0000259" key="4">
    <source>
        <dbReference type="Pfam" id="PF02576"/>
    </source>
</evidence>
<evidence type="ECO:0000256" key="1">
    <source>
        <dbReference type="ARBA" id="ARBA00022490"/>
    </source>
</evidence>